<feature type="compositionally biased region" description="Basic and acidic residues" evidence="1">
    <location>
        <begin position="76"/>
        <end position="86"/>
    </location>
</feature>
<comment type="caution">
    <text evidence="2">The sequence shown here is derived from an EMBL/GenBank/DDBJ whole genome shotgun (WGS) entry which is preliminary data.</text>
</comment>
<accession>A0A232F5D3</accession>
<dbReference type="EMBL" id="NNAY01000967">
    <property type="protein sequence ID" value="OXU25690.1"/>
    <property type="molecule type" value="Genomic_DNA"/>
</dbReference>
<dbReference type="Proteomes" id="UP000215335">
    <property type="component" value="Unassembled WGS sequence"/>
</dbReference>
<gene>
    <name evidence="2" type="ORF">TSAR_004891</name>
</gene>
<feature type="compositionally biased region" description="Polar residues" evidence="1">
    <location>
        <begin position="391"/>
        <end position="407"/>
    </location>
</feature>
<feature type="region of interest" description="Disordered" evidence="1">
    <location>
        <begin position="69"/>
        <end position="100"/>
    </location>
</feature>
<dbReference type="AlphaFoldDB" id="A0A232F5D3"/>
<organism evidence="2 3">
    <name type="scientific">Trichomalopsis sarcophagae</name>
    <dbReference type="NCBI Taxonomy" id="543379"/>
    <lineage>
        <taxon>Eukaryota</taxon>
        <taxon>Metazoa</taxon>
        <taxon>Ecdysozoa</taxon>
        <taxon>Arthropoda</taxon>
        <taxon>Hexapoda</taxon>
        <taxon>Insecta</taxon>
        <taxon>Pterygota</taxon>
        <taxon>Neoptera</taxon>
        <taxon>Endopterygota</taxon>
        <taxon>Hymenoptera</taxon>
        <taxon>Apocrita</taxon>
        <taxon>Proctotrupomorpha</taxon>
        <taxon>Chalcidoidea</taxon>
        <taxon>Pteromalidae</taxon>
        <taxon>Pteromalinae</taxon>
        <taxon>Trichomalopsis</taxon>
    </lineage>
</organism>
<name>A0A232F5D3_9HYME</name>
<sequence length="662" mass="75559">MATQRLSSRLTYKDFGLKIYNPTIHAPFDYPNFTPNDMSSLQSIYRKDYLWPVRKLYFPRTDLRCSVAAPVSPKQNDPRQADKDRSACASEEAPSPKLGACPKTETLEFSEIDSCLKKMFKENPNMFSVMKKRASTDALRQFNAERLRSTYQVDFDHMEDQAQIDQRQAACRNDTTDQVPPICRPQTRSRAELMKRRRGGNSEAQPDPCSEKAKSKQKKKKRFDESDEPDFMLRVLPPWSSEYRDMINKTGGEIMREMKMSPRKRAARLRRKRLFEIPLCEDKIMTLVPTNALKFGVTTLISDTENGIARSEPLQPSKSVNLCNEYSKFSAVRQRHLYSTRPEKSRKNSQYASKGDCAQEVFTSETRYLDSRTYPSLDSPTDNEFKASDEAANSNDDSLSLGETSISPDGHGDMDQQYRDIAADFKQREKYFQDVTYSPYPNSKRTPNYTIDDFDDLAVRGNLQRKSQDYSDKKGYEPGSDPQTLLAMRKLQKIKELERKRDYTEKYYTQEIRRLIGDQYSDVKSSSHPTRHLHDKLYTGDRVTPLDNLESCGTMTTITRLNCGCVESTTRPIFTTTSGRVQKRSCPQEQQVHMKLSTPNVRMVNNHPQPGSNTTPKLKSKSYNAETRNAAASGNNGSKETTATGRSVSPTRKGSDSSVFSA</sequence>
<feature type="region of interest" description="Disordered" evidence="1">
    <location>
        <begin position="371"/>
        <end position="415"/>
    </location>
</feature>
<feature type="region of interest" description="Disordered" evidence="1">
    <location>
        <begin position="337"/>
        <end position="356"/>
    </location>
</feature>
<proteinExistence type="predicted"/>
<evidence type="ECO:0000256" key="1">
    <source>
        <dbReference type="SAM" id="MobiDB-lite"/>
    </source>
</evidence>
<evidence type="ECO:0000313" key="3">
    <source>
        <dbReference type="Proteomes" id="UP000215335"/>
    </source>
</evidence>
<dbReference type="OrthoDB" id="7700717at2759"/>
<protein>
    <submittedName>
        <fullName evidence="2">Uncharacterized protein</fullName>
    </submittedName>
</protein>
<feature type="compositionally biased region" description="Polar residues" evidence="1">
    <location>
        <begin position="373"/>
        <end position="382"/>
    </location>
</feature>
<feature type="region of interest" description="Disordered" evidence="1">
    <location>
        <begin position="194"/>
        <end position="227"/>
    </location>
</feature>
<keyword evidence="3" id="KW-1185">Reference proteome</keyword>
<reference evidence="2 3" key="1">
    <citation type="journal article" date="2017" name="Curr. Biol.">
        <title>The Evolution of Venom by Co-option of Single-Copy Genes.</title>
        <authorList>
            <person name="Martinson E.O."/>
            <person name="Mrinalini"/>
            <person name="Kelkar Y.D."/>
            <person name="Chang C.H."/>
            <person name="Werren J.H."/>
        </authorList>
    </citation>
    <scope>NUCLEOTIDE SEQUENCE [LARGE SCALE GENOMIC DNA]</scope>
    <source>
        <strain evidence="2 3">Alberta</strain>
        <tissue evidence="2">Whole body</tissue>
    </source>
</reference>
<evidence type="ECO:0000313" key="2">
    <source>
        <dbReference type="EMBL" id="OXU25690.1"/>
    </source>
</evidence>
<feature type="compositionally biased region" description="Polar residues" evidence="1">
    <location>
        <begin position="606"/>
        <end position="662"/>
    </location>
</feature>
<feature type="region of interest" description="Disordered" evidence="1">
    <location>
        <begin position="600"/>
        <end position="662"/>
    </location>
</feature>